<dbReference type="ChiTaRS" id="FPGS">
    <property type="organism name" value="human"/>
</dbReference>
<dbReference type="AlphaFoldDB" id="L8E999"/>
<gene>
    <name evidence="2" type="primary">FPGS</name>
</gene>
<accession>L8E999</accession>
<sequence>MSSIPVSDAGGPRGRGAAADPGPGGGAPAVQRRLGLAAGPLLAAAAGPPWCWGAKGIQARAPVAAAPGTCVPAHIPHAARASEHGVAGPDAGAAARAPHLVPGRCAHRQQRAGLRALVPPGAAGPREAERWPRGSSLALQCYRGPGPGGPAEAAAALPV</sequence>
<evidence type="ECO:0000313" key="2">
    <source>
        <dbReference type="EMBL" id="CCQ43291.1"/>
    </source>
</evidence>
<name>L8E999_HUMAN</name>
<proteinExistence type="predicted"/>
<dbReference type="OrthoDB" id="5212574at2759"/>
<dbReference type="EMBL" id="HF583794">
    <property type="protein sequence ID" value="CCQ43291.1"/>
    <property type="molecule type" value="Genomic_DNA"/>
</dbReference>
<evidence type="ECO:0000256" key="1">
    <source>
        <dbReference type="SAM" id="MobiDB-lite"/>
    </source>
</evidence>
<organism evidence="2">
    <name type="scientific">Homo sapiens</name>
    <name type="common">Human</name>
    <dbReference type="NCBI Taxonomy" id="9606"/>
    <lineage>
        <taxon>Eukaryota</taxon>
        <taxon>Metazoa</taxon>
        <taxon>Chordata</taxon>
        <taxon>Craniata</taxon>
        <taxon>Vertebrata</taxon>
        <taxon>Euteleostomi</taxon>
        <taxon>Mammalia</taxon>
        <taxon>Eutheria</taxon>
        <taxon>Euarchontoglires</taxon>
        <taxon>Primates</taxon>
        <taxon>Haplorrhini</taxon>
        <taxon>Catarrhini</taxon>
        <taxon>Hominidae</taxon>
        <taxon>Homo</taxon>
    </lineage>
</organism>
<feature type="region of interest" description="Disordered" evidence="1">
    <location>
        <begin position="1"/>
        <end position="30"/>
    </location>
</feature>
<reference evidence="2" key="1">
    <citation type="journal article" date="2013" name="PLoS ONE">
        <title>Direct detection of alternative open reading frames translation products in human significantly expands the proteome.</title>
        <authorList>
            <person name="Vanderperre B."/>
            <person name="Lucier J.-F."/>
            <person name="Motard J."/>
            <person name="Tremblay G."/>
            <person name="Vanderperre S."/>
            <person name="Wisztorski M."/>
            <person name="Salzet M."/>
            <person name="Boisvert F.-M."/>
            <person name="Roucou X."/>
        </authorList>
    </citation>
    <scope>NUCLEOTIDE SEQUENCE</scope>
</reference>
<protein>
    <submittedName>
        <fullName evidence="2">Alternative protein FPGS</fullName>
    </submittedName>
</protein>